<evidence type="ECO:0000313" key="1">
    <source>
        <dbReference type="EMBL" id="OYD56615.1"/>
    </source>
</evidence>
<gene>
    <name evidence="1" type="ORF">CGZ90_16520</name>
</gene>
<dbReference type="OrthoDB" id="2967609at2"/>
<sequence>MGGCSKEELDPKVQGARQLNKMYEKGKEQALAAAKEMQKDKKDFIIDVSGPMICTYEKEGKQDGLEFNDYKIQQTFNGSFDKNVDVYASKLPVGTKISGKANSELLYTESGSVYSCKYYNGD</sequence>
<accession>A0A235F7F2</accession>
<reference evidence="1 2" key="1">
    <citation type="submission" date="2017-07" db="EMBL/GenBank/DDBJ databases">
        <title>Fictibacillus sp. nov. GDSW-R2A3 Genome sequencing and assembly.</title>
        <authorList>
            <person name="Mayilraj S."/>
        </authorList>
    </citation>
    <scope>NUCLEOTIDE SEQUENCE [LARGE SCALE GENOMIC DNA]</scope>
    <source>
        <strain evidence="1 2">GDSW-R2A3</strain>
    </source>
</reference>
<dbReference type="EMBL" id="NOII01000011">
    <property type="protein sequence ID" value="OYD56615.1"/>
    <property type="molecule type" value="Genomic_DNA"/>
</dbReference>
<keyword evidence="2" id="KW-1185">Reference proteome</keyword>
<evidence type="ECO:0000313" key="2">
    <source>
        <dbReference type="Proteomes" id="UP000215059"/>
    </source>
</evidence>
<dbReference type="AlphaFoldDB" id="A0A235F7F2"/>
<proteinExistence type="predicted"/>
<comment type="caution">
    <text evidence="1">The sequence shown here is derived from an EMBL/GenBank/DDBJ whole genome shotgun (WGS) entry which is preliminary data.</text>
</comment>
<dbReference type="RefSeq" id="WP_094253631.1">
    <property type="nucleotide sequence ID" value="NZ_JBHLXL010000002.1"/>
</dbReference>
<organism evidence="1 2">
    <name type="scientific">Fictibacillus aquaticus</name>
    <dbReference type="NCBI Taxonomy" id="2021314"/>
    <lineage>
        <taxon>Bacteria</taxon>
        <taxon>Bacillati</taxon>
        <taxon>Bacillota</taxon>
        <taxon>Bacilli</taxon>
        <taxon>Bacillales</taxon>
        <taxon>Fictibacillaceae</taxon>
        <taxon>Fictibacillus</taxon>
    </lineage>
</organism>
<protein>
    <submittedName>
        <fullName evidence="1">Uncharacterized protein</fullName>
    </submittedName>
</protein>
<name>A0A235F7F2_9BACL</name>
<dbReference type="Proteomes" id="UP000215059">
    <property type="component" value="Unassembled WGS sequence"/>
</dbReference>